<protein>
    <submittedName>
        <fullName evidence="1">Uncharacterized protein</fullName>
    </submittedName>
</protein>
<evidence type="ECO:0000313" key="1">
    <source>
        <dbReference type="EMBL" id="JAH14781.1"/>
    </source>
</evidence>
<name>A0A0E9QD50_ANGAN</name>
<organism evidence="1">
    <name type="scientific">Anguilla anguilla</name>
    <name type="common">European freshwater eel</name>
    <name type="synonym">Muraena anguilla</name>
    <dbReference type="NCBI Taxonomy" id="7936"/>
    <lineage>
        <taxon>Eukaryota</taxon>
        <taxon>Metazoa</taxon>
        <taxon>Chordata</taxon>
        <taxon>Craniata</taxon>
        <taxon>Vertebrata</taxon>
        <taxon>Euteleostomi</taxon>
        <taxon>Actinopterygii</taxon>
        <taxon>Neopterygii</taxon>
        <taxon>Teleostei</taxon>
        <taxon>Anguilliformes</taxon>
        <taxon>Anguillidae</taxon>
        <taxon>Anguilla</taxon>
    </lineage>
</organism>
<sequence>MSCTQTQRRYSSFQYEHSFSQLKEKQMGLNLLPPQDLTIRYYY</sequence>
<reference evidence="1" key="2">
    <citation type="journal article" date="2015" name="Fish Shellfish Immunol.">
        <title>Early steps in the European eel (Anguilla anguilla)-Vibrio vulnificus interaction in the gills: Role of the RtxA13 toxin.</title>
        <authorList>
            <person name="Callol A."/>
            <person name="Pajuelo D."/>
            <person name="Ebbesson L."/>
            <person name="Teles M."/>
            <person name="MacKenzie S."/>
            <person name="Amaro C."/>
        </authorList>
    </citation>
    <scope>NUCLEOTIDE SEQUENCE</scope>
</reference>
<reference evidence="1" key="1">
    <citation type="submission" date="2014-11" db="EMBL/GenBank/DDBJ databases">
        <authorList>
            <person name="Amaro Gonzalez C."/>
        </authorList>
    </citation>
    <scope>NUCLEOTIDE SEQUENCE</scope>
</reference>
<dbReference type="AlphaFoldDB" id="A0A0E9QD50"/>
<accession>A0A0E9QD50</accession>
<dbReference type="EMBL" id="GBXM01093796">
    <property type="protein sequence ID" value="JAH14781.1"/>
    <property type="molecule type" value="Transcribed_RNA"/>
</dbReference>
<proteinExistence type="predicted"/>